<comment type="caution">
    <text evidence="6">The sequence shown here is derived from an EMBL/GenBank/DDBJ whole genome shotgun (WGS) entry which is preliminary data.</text>
</comment>
<name>A0A9N9C4M6_9GLOM</name>
<dbReference type="GO" id="GO:0005975">
    <property type="term" value="P:carbohydrate metabolic process"/>
    <property type="evidence" value="ECO:0007669"/>
    <property type="project" value="InterPro"/>
</dbReference>
<dbReference type="InterPro" id="IPR050248">
    <property type="entry name" value="Polysacc_deacetylase_ArnD"/>
</dbReference>
<feature type="signal peptide" evidence="4">
    <location>
        <begin position="1"/>
        <end position="19"/>
    </location>
</feature>
<evidence type="ECO:0000259" key="5">
    <source>
        <dbReference type="PROSITE" id="PS51677"/>
    </source>
</evidence>
<feature type="chain" id="PRO_5040118324" evidence="4">
    <location>
        <begin position="20"/>
        <end position="333"/>
    </location>
</feature>
<feature type="region of interest" description="Disordered" evidence="3">
    <location>
        <begin position="290"/>
        <end position="333"/>
    </location>
</feature>
<evidence type="ECO:0000256" key="3">
    <source>
        <dbReference type="SAM" id="MobiDB-lite"/>
    </source>
</evidence>
<dbReference type="PANTHER" id="PTHR10587:SF133">
    <property type="entry name" value="CHITIN DEACETYLASE 1-RELATED"/>
    <property type="match status" value="1"/>
</dbReference>
<reference evidence="6" key="1">
    <citation type="submission" date="2021-06" db="EMBL/GenBank/DDBJ databases">
        <authorList>
            <person name="Kallberg Y."/>
            <person name="Tangrot J."/>
            <person name="Rosling A."/>
        </authorList>
    </citation>
    <scope>NUCLEOTIDE SEQUENCE</scope>
    <source>
        <strain evidence="6">FL130A</strain>
    </source>
</reference>
<evidence type="ECO:0000256" key="4">
    <source>
        <dbReference type="SAM" id="SignalP"/>
    </source>
</evidence>
<evidence type="ECO:0000313" key="7">
    <source>
        <dbReference type="Proteomes" id="UP000789508"/>
    </source>
</evidence>
<keyword evidence="1" id="KW-0479">Metal-binding</keyword>
<dbReference type="AlphaFoldDB" id="A0A9N9C4M6"/>
<dbReference type="GO" id="GO:0004099">
    <property type="term" value="F:chitin deacetylase activity"/>
    <property type="evidence" value="ECO:0007669"/>
    <property type="project" value="TreeGrafter"/>
</dbReference>
<feature type="compositionally biased region" description="Low complexity" evidence="3">
    <location>
        <begin position="24"/>
        <end position="42"/>
    </location>
</feature>
<dbReference type="GO" id="GO:0009272">
    <property type="term" value="P:fungal-type cell wall biogenesis"/>
    <property type="evidence" value="ECO:0007669"/>
    <property type="project" value="UniProtKB-ARBA"/>
</dbReference>
<dbReference type="GO" id="GO:0016020">
    <property type="term" value="C:membrane"/>
    <property type="evidence" value="ECO:0007669"/>
    <property type="project" value="TreeGrafter"/>
</dbReference>
<dbReference type="SUPFAM" id="SSF88713">
    <property type="entry name" value="Glycoside hydrolase/deacetylase"/>
    <property type="match status" value="1"/>
</dbReference>
<dbReference type="InterPro" id="IPR011330">
    <property type="entry name" value="Glyco_hydro/deAcase_b/a-brl"/>
</dbReference>
<evidence type="ECO:0000256" key="2">
    <source>
        <dbReference type="ARBA" id="ARBA00022801"/>
    </source>
</evidence>
<keyword evidence="7" id="KW-1185">Reference proteome</keyword>
<accession>A0A9N9C4M6</accession>
<dbReference type="Proteomes" id="UP000789508">
    <property type="component" value="Unassembled WGS sequence"/>
</dbReference>
<dbReference type="Pfam" id="PF01522">
    <property type="entry name" value="Polysacc_deac_1"/>
    <property type="match status" value="1"/>
</dbReference>
<sequence length="333" mass="35012">MKLHKITFTVLSLIGLVSAAVTTSSSPSSSSSSSSSPSSSSSVKPPGSGQAALTGYPTMDQTPPTNQAWFRKVDLSQVPNIPPRKSFTDCPPKGSSDPTCAWSCSQCLASDDITFCPNKGDWGLTFDDGPASSQTGKLLTTLDGANQKATFFIVGSRVVEFPDTLTKTFKAGHQIGVHTWSHPPLTTLTNEQIVAEILWTEKIINDTIGVVPKYMRPPMGDIDNRVRAIMKALVGLPIIVDHGFCSLEHDIHTISVDAVPSVLPLIKNAGYKPQPIATCLGDNNPYQSLLSGSSGNNNNTSSSSGKSGNSSVAGSGLNSSSNDPSVNIKSTSD</sequence>
<dbReference type="PANTHER" id="PTHR10587">
    <property type="entry name" value="GLYCOSYL TRANSFERASE-RELATED"/>
    <property type="match status" value="1"/>
</dbReference>
<evidence type="ECO:0000256" key="1">
    <source>
        <dbReference type="ARBA" id="ARBA00022723"/>
    </source>
</evidence>
<proteinExistence type="predicted"/>
<dbReference type="EMBL" id="CAJVPS010003366">
    <property type="protein sequence ID" value="CAG8587531.1"/>
    <property type="molecule type" value="Genomic_DNA"/>
</dbReference>
<feature type="compositionally biased region" description="Polar residues" evidence="3">
    <location>
        <begin position="323"/>
        <end position="333"/>
    </location>
</feature>
<feature type="region of interest" description="Disordered" evidence="3">
    <location>
        <begin position="23"/>
        <end position="65"/>
    </location>
</feature>
<keyword evidence="2" id="KW-0378">Hydrolase</keyword>
<dbReference type="OrthoDB" id="407355at2759"/>
<organism evidence="6 7">
    <name type="scientific">Ambispora leptoticha</name>
    <dbReference type="NCBI Taxonomy" id="144679"/>
    <lineage>
        <taxon>Eukaryota</taxon>
        <taxon>Fungi</taxon>
        <taxon>Fungi incertae sedis</taxon>
        <taxon>Mucoromycota</taxon>
        <taxon>Glomeromycotina</taxon>
        <taxon>Glomeromycetes</taxon>
        <taxon>Archaeosporales</taxon>
        <taxon>Ambisporaceae</taxon>
        <taxon>Ambispora</taxon>
    </lineage>
</organism>
<gene>
    <name evidence="6" type="ORF">ALEPTO_LOCUS7553</name>
</gene>
<protein>
    <submittedName>
        <fullName evidence="6">14684_t:CDS:1</fullName>
    </submittedName>
</protein>
<feature type="domain" description="NodB homology" evidence="5">
    <location>
        <begin position="120"/>
        <end position="333"/>
    </location>
</feature>
<keyword evidence="4" id="KW-0732">Signal</keyword>
<dbReference type="InterPro" id="IPR002509">
    <property type="entry name" value="NODB_dom"/>
</dbReference>
<evidence type="ECO:0000313" key="6">
    <source>
        <dbReference type="EMBL" id="CAG8587531.1"/>
    </source>
</evidence>
<dbReference type="GO" id="GO:0046872">
    <property type="term" value="F:metal ion binding"/>
    <property type="evidence" value="ECO:0007669"/>
    <property type="project" value="UniProtKB-KW"/>
</dbReference>
<feature type="non-terminal residue" evidence="6">
    <location>
        <position position="333"/>
    </location>
</feature>
<dbReference type="Gene3D" id="3.20.20.370">
    <property type="entry name" value="Glycoside hydrolase/deacetylase"/>
    <property type="match status" value="1"/>
</dbReference>
<feature type="compositionally biased region" description="Low complexity" evidence="3">
    <location>
        <begin position="291"/>
        <end position="322"/>
    </location>
</feature>
<dbReference type="PROSITE" id="PS51677">
    <property type="entry name" value="NODB"/>
    <property type="match status" value="1"/>
</dbReference>